<gene>
    <name evidence="2" type="ORF">N787_12770</name>
</gene>
<evidence type="ECO:0000256" key="1">
    <source>
        <dbReference type="SAM" id="Phobius"/>
    </source>
</evidence>
<keyword evidence="1" id="KW-1133">Transmembrane helix</keyword>
<keyword evidence="1" id="KW-0472">Membrane</keyword>
<feature type="transmembrane region" description="Helical" evidence="1">
    <location>
        <begin position="73"/>
        <end position="95"/>
    </location>
</feature>
<dbReference type="RefSeq" id="WP_034213164.1">
    <property type="nucleotide sequence ID" value="NZ_AVCK01000027.1"/>
</dbReference>
<dbReference type="InterPro" id="IPR021215">
    <property type="entry name" value="DUF2752"/>
</dbReference>
<dbReference type="Pfam" id="PF10825">
    <property type="entry name" value="DUF2752"/>
    <property type="match status" value="1"/>
</dbReference>
<dbReference type="AlphaFoldDB" id="A0A091B3Y6"/>
<evidence type="ECO:0000313" key="2">
    <source>
        <dbReference type="EMBL" id="KFN45559.1"/>
    </source>
</evidence>
<comment type="caution">
    <text evidence="2">The sequence shown here is derived from an EMBL/GenBank/DDBJ whole genome shotgun (WGS) entry which is preliminary data.</text>
</comment>
<name>A0A091B3Y6_9GAMM</name>
<dbReference type="EMBL" id="AVCK01000027">
    <property type="protein sequence ID" value="KFN45559.1"/>
    <property type="molecule type" value="Genomic_DNA"/>
</dbReference>
<dbReference type="PATRIC" id="fig|1384056.3.peg.1882"/>
<keyword evidence="3" id="KW-1185">Reference proteome</keyword>
<evidence type="ECO:0008006" key="4">
    <source>
        <dbReference type="Google" id="ProtNLM"/>
    </source>
</evidence>
<keyword evidence="1" id="KW-0812">Transmembrane</keyword>
<dbReference type="STRING" id="1384056.N787_12770"/>
<dbReference type="OrthoDB" id="5966662at2"/>
<sequence length="142" mass="15147">MAATDPRPGWPAGRWLALALAGGAISAIALLLAFDPNAAGNPLPPCPSQWLTGLYCPGCGATRMLHALIHGDLPTALAMNPLLLVALPLMPFLLLEPLGFAPESWKPALRRLGDARPWAVVVIAYAITRNLPWWPFSWLAPG</sequence>
<feature type="transmembrane region" description="Helical" evidence="1">
    <location>
        <begin position="12"/>
        <end position="34"/>
    </location>
</feature>
<accession>A0A091B3Y6</accession>
<proteinExistence type="predicted"/>
<organism evidence="2 3">
    <name type="scientific">Arenimonas metalli CF5-1</name>
    <dbReference type="NCBI Taxonomy" id="1384056"/>
    <lineage>
        <taxon>Bacteria</taxon>
        <taxon>Pseudomonadati</taxon>
        <taxon>Pseudomonadota</taxon>
        <taxon>Gammaproteobacteria</taxon>
        <taxon>Lysobacterales</taxon>
        <taxon>Lysobacteraceae</taxon>
        <taxon>Arenimonas</taxon>
    </lineage>
</organism>
<dbReference type="Proteomes" id="UP000029393">
    <property type="component" value="Unassembled WGS sequence"/>
</dbReference>
<reference evidence="2 3" key="1">
    <citation type="submission" date="2013-09" db="EMBL/GenBank/DDBJ databases">
        <title>Genome sequencing of Arenimonas metalli.</title>
        <authorList>
            <person name="Chen F."/>
            <person name="Wang G."/>
        </authorList>
    </citation>
    <scope>NUCLEOTIDE SEQUENCE [LARGE SCALE GENOMIC DNA]</scope>
    <source>
        <strain evidence="2 3">CF5-1</strain>
    </source>
</reference>
<evidence type="ECO:0000313" key="3">
    <source>
        <dbReference type="Proteomes" id="UP000029393"/>
    </source>
</evidence>
<dbReference type="eggNOG" id="ENOG5032Y7G">
    <property type="taxonomic scope" value="Bacteria"/>
</dbReference>
<protein>
    <recommendedName>
        <fullName evidence="4">DUF2752 domain-containing protein</fullName>
    </recommendedName>
</protein>